<accession>A0A7W8LMR6</accession>
<keyword evidence="4" id="KW-0808">Transferase</keyword>
<dbReference type="Proteomes" id="UP000518887">
    <property type="component" value="Unassembled WGS sequence"/>
</dbReference>
<gene>
    <name evidence="4" type="ORF">HNP76_002222</name>
</gene>
<dbReference type="PANTHER" id="PTHR47739">
    <property type="entry name" value="TRNA1(VAL) (ADENINE(37)-N6)-METHYLTRANSFERASE"/>
    <property type="match status" value="1"/>
</dbReference>
<keyword evidence="2" id="KW-0949">S-adenosyl-L-methionine</keyword>
<feature type="domain" description="Methyltransferase small" evidence="3">
    <location>
        <begin position="37"/>
        <end position="138"/>
    </location>
</feature>
<keyword evidence="1 4" id="KW-0489">Methyltransferase</keyword>
<dbReference type="PANTHER" id="PTHR47739:SF1">
    <property type="entry name" value="TRNA1(VAL) (ADENINE(37)-N6)-METHYLTRANSFERASE"/>
    <property type="match status" value="1"/>
</dbReference>
<dbReference type="CDD" id="cd02440">
    <property type="entry name" value="AdoMet_MTases"/>
    <property type="match status" value="1"/>
</dbReference>
<name>A0A7W8LMR6_9SPIR</name>
<dbReference type="RefSeq" id="WP_184660476.1">
    <property type="nucleotide sequence ID" value="NZ_JACHFQ010000007.1"/>
</dbReference>
<dbReference type="GO" id="GO:0008168">
    <property type="term" value="F:methyltransferase activity"/>
    <property type="evidence" value="ECO:0007669"/>
    <property type="project" value="UniProtKB-KW"/>
</dbReference>
<reference evidence="4 5" key="1">
    <citation type="submission" date="2020-08" db="EMBL/GenBank/DDBJ databases">
        <title>Genomic Encyclopedia of Type Strains, Phase IV (KMG-IV): sequencing the most valuable type-strain genomes for metagenomic binning, comparative biology and taxonomic classification.</title>
        <authorList>
            <person name="Goeker M."/>
        </authorList>
    </citation>
    <scope>NUCLEOTIDE SEQUENCE [LARGE SCALE GENOMIC DNA]</scope>
    <source>
        <strain evidence="4 5">DSM 103462</strain>
    </source>
</reference>
<dbReference type="InterPro" id="IPR007848">
    <property type="entry name" value="Small_mtfrase_dom"/>
</dbReference>
<dbReference type="SUPFAM" id="SSF53335">
    <property type="entry name" value="S-adenosyl-L-methionine-dependent methyltransferases"/>
    <property type="match status" value="1"/>
</dbReference>
<dbReference type="EC" id="2.1.1.223" evidence="4"/>
<dbReference type="Gene3D" id="3.40.50.150">
    <property type="entry name" value="Vaccinia Virus protein VP39"/>
    <property type="match status" value="1"/>
</dbReference>
<dbReference type="Pfam" id="PF05175">
    <property type="entry name" value="MTS"/>
    <property type="match status" value="1"/>
</dbReference>
<dbReference type="EMBL" id="JACHFQ010000007">
    <property type="protein sequence ID" value="MBB5226834.1"/>
    <property type="molecule type" value="Genomic_DNA"/>
</dbReference>
<keyword evidence="5" id="KW-1185">Reference proteome</keyword>
<organism evidence="4 5">
    <name type="scientific">Treponema ruminis</name>
    <dbReference type="NCBI Taxonomy" id="744515"/>
    <lineage>
        <taxon>Bacteria</taxon>
        <taxon>Pseudomonadati</taxon>
        <taxon>Spirochaetota</taxon>
        <taxon>Spirochaetia</taxon>
        <taxon>Spirochaetales</taxon>
        <taxon>Treponemataceae</taxon>
        <taxon>Treponema</taxon>
    </lineage>
</organism>
<comment type="caution">
    <text evidence="4">The sequence shown here is derived from an EMBL/GenBank/DDBJ whole genome shotgun (WGS) entry which is preliminary data.</text>
</comment>
<dbReference type="GO" id="GO:0032259">
    <property type="term" value="P:methylation"/>
    <property type="evidence" value="ECO:0007669"/>
    <property type="project" value="UniProtKB-KW"/>
</dbReference>
<evidence type="ECO:0000313" key="4">
    <source>
        <dbReference type="EMBL" id="MBB5226834.1"/>
    </source>
</evidence>
<protein>
    <submittedName>
        <fullName evidence="4">tRNA1Val (Adenine37-N6)-methyltransferase</fullName>
        <ecNumber evidence="4">2.1.1.223</ecNumber>
    </submittedName>
</protein>
<evidence type="ECO:0000313" key="5">
    <source>
        <dbReference type="Proteomes" id="UP000518887"/>
    </source>
</evidence>
<dbReference type="InterPro" id="IPR029063">
    <property type="entry name" value="SAM-dependent_MTases_sf"/>
</dbReference>
<evidence type="ECO:0000256" key="2">
    <source>
        <dbReference type="ARBA" id="ARBA00022691"/>
    </source>
</evidence>
<evidence type="ECO:0000256" key="1">
    <source>
        <dbReference type="ARBA" id="ARBA00022603"/>
    </source>
</evidence>
<evidence type="ECO:0000259" key="3">
    <source>
        <dbReference type="Pfam" id="PF05175"/>
    </source>
</evidence>
<sequence length="250" mass="27803">MTNPPDLPCAELSTATFPKINLTIMQDKSAFCFGIDAVLLSDFARVKNKAQVFDLGSGNGIIPLLMSRTSQASHFTALEIQKEASALASLNVEKNQLEEKIQVVCGDIKDVRSLFPPEAADVVTSNPPYAKANAVRKNPNESKNIARHEILCNLEDVVSAASYLLKSNGSFFMIHRPERLSEIFVMFAKYKLEPKTLQLVQPYSDSAATMILIEGRKNARPEIKILPTLVIYKSQGEYSESVKKIYKNYK</sequence>
<dbReference type="AlphaFoldDB" id="A0A7W8LMR6"/>
<proteinExistence type="predicted"/>
<dbReference type="InterPro" id="IPR050210">
    <property type="entry name" value="tRNA_Adenine-N(6)_MTase"/>
</dbReference>